<feature type="domain" description="SpaA-like prealbumin fold" evidence="6">
    <location>
        <begin position="3266"/>
        <end position="3345"/>
    </location>
</feature>
<keyword evidence="3" id="KW-0732">Signal</keyword>
<feature type="compositionally biased region" description="Gly residues" evidence="4">
    <location>
        <begin position="669"/>
        <end position="678"/>
    </location>
</feature>
<dbReference type="EMBL" id="ABCC02000043">
    <property type="protein sequence ID" value="EDP13980.1"/>
    <property type="molecule type" value="Genomic_DNA"/>
</dbReference>
<evidence type="ECO:0000313" key="7">
    <source>
        <dbReference type="EMBL" id="EDP13980.1"/>
    </source>
</evidence>
<feature type="transmembrane region" description="Helical" evidence="5">
    <location>
        <begin position="3590"/>
        <end position="3613"/>
    </location>
</feature>
<name>A8S0Q1_ENTBW</name>
<dbReference type="PANTHER" id="PTHR36108:SF13">
    <property type="entry name" value="COLOSSIN-B-RELATED"/>
    <property type="match status" value="1"/>
</dbReference>
<feature type="compositionally biased region" description="Gly residues" evidence="4">
    <location>
        <begin position="646"/>
        <end position="659"/>
    </location>
</feature>
<gene>
    <name evidence="7" type="ORF">CLOBOL_05732</name>
</gene>
<protein>
    <recommendedName>
        <fullName evidence="6">SpaA-like prealbumin fold domain-containing protein</fullName>
    </recommendedName>
</protein>
<keyword evidence="5" id="KW-0812">Transmembrane</keyword>
<dbReference type="Gene3D" id="2.60.40.10">
    <property type="entry name" value="Immunoglobulins"/>
    <property type="match status" value="9"/>
</dbReference>
<proteinExistence type="inferred from homology"/>
<dbReference type="Pfam" id="PF17802">
    <property type="entry name" value="SpaA"/>
    <property type="match status" value="5"/>
</dbReference>
<evidence type="ECO:0000256" key="3">
    <source>
        <dbReference type="ARBA" id="ARBA00022729"/>
    </source>
</evidence>
<dbReference type="HOGENOM" id="CLU_000140_0_0_9"/>
<comment type="similarity">
    <text evidence="1">Belongs to the serine-aspartate repeat-containing protein (SDr) family.</text>
</comment>
<feature type="compositionally biased region" description="Gly residues" evidence="4">
    <location>
        <begin position="783"/>
        <end position="792"/>
    </location>
</feature>
<feature type="region of interest" description="Disordered" evidence="4">
    <location>
        <begin position="627"/>
        <end position="835"/>
    </location>
</feature>
<feature type="domain" description="SpaA-like prealbumin fold" evidence="6">
    <location>
        <begin position="3373"/>
        <end position="3456"/>
    </location>
</feature>
<feature type="domain" description="SpaA-like prealbumin fold" evidence="6">
    <location>
        <begin position="3182"/>
        <end position="3251"/>
    </location>
</feature>
<dbReference type="Proteomes" id="UP000005396">
    <property type="component" value="Unassembled WGS sequence"/>
</dbReference>
<dbReference type="PANTHER" id="PTHR36108">
    <property type="entry name" value="COLOSSIN-B-RELATED"/>
    <property type="match status" value="1"/>
</dbReference>
<comment type="caution">
    <text evidence="7">The sequence shown here is derived from an EMBL/GenBank/DDBJ whole genome shotgun (WGS) entry which is preliminary data.</text>
</comment>
<dbReference type="InterPro" id="IPR041033">
    <property type="entry name" value="SpaA_PFL_dom_1"/>
</dbReference>
<feature type="compositionally biased region" description="Gly residues" evidence="4">
    <location>
        <begin position="764"/>
        <end position="773"/>
    </location>
</feature>
<sequence>MIKKELWYCRSRFHSSFFGGNQMKIKRLKRPFVLILAFVLLLSSISQSVSAADTGQVINYPSLPIFKGKSFNAFGKTHHSMNYYQVGLVDGAVPAFCIEEGKKLPDNTVMTYEKYEAKPGQTVPVIGSFDRYLPMTVAYEWMLREGNYHDTDRYAVTQVYMWGCMSGYKDNWPAMEQAMQKLAEVLKRPYVMNYYEELKEYVIEGVAGYEAANNASLPSWNGTQQKMTLKDGRYELTLDISTCPQLKDTTWTFPDSNWNYQLSSDGNNITFIYNGAQEPIGTISSADIEGIEATYYAYIFSPPPGEQVQLGRLDAGFQPANVTFSLNQGTLATPDVSNWEVYRHSETFESNYNIDLEKYCAETNQPLEGTTFNVWEDFDFSQINEGGYTEGEPDGTTGEVYLNCMTPEPESDYVCDTITTDTNGQASHSDARFYNYSKTYCMGHPAPEWIECDHEGGEGEDSEDCNCDEENERLREQWMAEQELCASTCDFHVQNDDEENHGQDTAAMEAMLADRDETYENFINLEYSYQLEEKTARTGYVLHGLHNDDPEIETVILTSAQAGGDVRSGTYKASNMVGRVLNPIYNMAISRMEGLRAYTYPVPDGQDLELDEQRSIISILKEEEEKPLIEIETPVDNMVDGTGNQENGGSGSSGQGGGSEDNSEESGESGSGSQGGGSEDNSEESGESGSGSQGGGSEDNSEESGESGSGSQGGGSEDNSEESGESGSGSQGGGSEDNSEESGESGSGSQGGGSEDNSEESGESGSGSQGGGSEDNSEESGESGSGSQGGGSEDNSEESGESGSGSQGGGSEDNGEESGDSEGTDTGTPMASISLHGKSLLLSSIATQSNAKKESEEAINPPDTDEEEVEEYEAYEYVRNPLEVSYEMDISMTQTDDPEEEGNGITRFLHSLFSGDDDGDSIIAALPSFVDDDLEPIDVSGYGASGTILYTFKVWDHRTEGRIHINKRDLELYNADQDGSYGLTQGDGTLEGAVYGLFAGQDLSHPDGKSGIVYNQNDLVAVATTDKNGDASFLAYTEKPGTRLDDDGNIKPLEGVTGPENLYDGSSITSSAEGFGTITYPDYVAANGGQWIGRPLLMGNYYIMELSRSEGYELSVNGISMSETNRTQVGTTIREAGQAQVVGGLSDYNDMSADGSWNDFIVENYKTEEGYDITITGYPEGAKIYRVDIENRTETVKVVTGSSLQPKTDDHGNIVYQTAKGGEYKIGPDGNPIIKTGTATDSNPDEQIPYGETLYYRFRTAPYPSGSATPEDMSKWGQAVDGNYLTDQVNDMLGQIGYKAAADTSPWADIELTGATNALAAQEIMDWFTAHNFFDCGAVESIYQKDGGYHARLLYDYSAASDTYPAVYDSVNQKLYVRKVAEVDGGPAGEVGYWIEYQKGEYSLKSKTVSIKEKRQVTNSIPYGDDIAAYIDVVYQPVYETYQAGEVLLDRSGNPIPVMERVYTYEDQEQTVEREKLVPLDAVYDTQAGTYTIHIANDMDWSGATDAVRTIYRIVTTEKTIEHDGVEMPYNQYMTDVVGAGVSAYASMPELDEGSYIKTQALVYPGQNEPTQDGGTGDRPVQVLQRAIKQSIKVTKDISQASYDGVNTYGAVHNDPLTVLLGLFNGGSSSQGTKILNQFKFKAYLKSNLEDIFVDDAGTIVSEYIGTDGFTEEVQKVYLPPKDGNGNRLLETKEDGTYNYTKFFDALYAADRKAGGYPVEVVRQFAIDYYDIDSYKKEILAAEPGLNSDVAYDQALQRASEAAAAYLDIFVGLDDRLAIAWDKDAGGGADGDRTTLQCNTKNGKDDYYNNSIMLPYGTYVVAEQTPADVGKELANRHFNKDYPKEVTLPFVPDISQDGNTGETDINYQTGSPYYRYDSTDTPEELIRKYKIRFNEETHIIQAHGQDGDYEVFKYGLDKEVRPGHSLTSTEPYEAAYMDGRNETVKSYYAGYTSQSEDASTMDDVIYDGYETDSGQMEVRDGVATMEGMQLAIDGKFAPMLVPWTVLAPAVDRVNPDTGNVETLIPSGSGADFNFVAFAQEDFEDTYYNTKLRIEKLDAETGDNIIHDGALFKIYAAKRDVEKNGTNTVTGTGDVLYGEAVDWEGNPVLDADGNKILYPRVGESNGSMDDLPVRLDKEGIPQYDESQLIRQEDHDGNETGIFRAYSTIREVVVDGQVQKVPVGYIETYKPLGAGAYVLVEVQAPEGYTKSRPVAFEIYADDVTYYHDQRNPDGTTDGWEPETAAKYQYAVPVAGDTNKFQTEIVSQIVVEDYPSRMEIHKVEDGDSMVGNQNVLQKTDAQGQTEASGGFDGDIMVNDEGDILMYQVHGRKEKLEERGDVREITYDPDTKDWYGYVTKPFDEYSEHIVEGTEKALKAMPGVKLLYELDGTYTGKGIRFDIPVSGARLSLYHAVELEKTGENQYEGVTVEYEDGKVTRIIDTNTGTHKEIRRTGQDSGPAGLNVWDTIIVDNNPVDLYFYDMEQVDTMEDPDTGEIWVLDDRGNQLCYADARSGMAYVYDDYGRMLAYTADEEGNKELVKSIQVMDDGTGNGQTIYEDKSTVDDENGLPIYYTDGKVVTKDETWITDDSTDPYGNPESTGAVHTITRLPFGAYILQEELVPYEQGYIQAKHMGLVLEDTDEVQKYFMQNVFTKTAFAKIDVHTQKEIQGATMTLYCAQLDSEGNPLKEEDGTYKKGDAYTTWLSGYEYDDNGNLKLDAQGHPIPTTEPHWIDHIPVGFYVLEETICPYEQGYVQSVSVNIDVLETGNVQSFEMEDDFTALEIRKYDTKNEDVIYEDSEAYLTLYHAKLDAKGYPVIQDGIPQYDEFGKIFTFRAATYKDGQDVASTGREVPDAGGNHPIMKYDYDFQPIPNTYQGRYYYTENATVRIEYLPVGSYVLVETDNPDGYATADPILIEIEDTGHLEEIQYAEMGDKPLSLEVSKVNITGGKEVNGAVLTIYPVDERGNVSDTPLILHQPTVDGNYQDITATWVSGLDGKYTDADRVAGLIPDGFEVGDLKPHLVEYIPEGDYILREETTPYGFLQSVDVPFTITDTQVIQKAEMIDEIPDGILKITKSDTDRPDERLQGAQFQLENMTTGTLCETVTTDEQGMAQFQPQPIGYMDRDGNFKPYTYKCSETKAAPGHMLTLSPYEFQFEYVNELTDKIVLDYNPTNDSNRVVTDKRIGNTDELLDGVTLRIERKVDNGWETIDEWMTGKQGHYTKDLQAGDYRLVEIKAAEGFKLLAEPIEFTISDGMTEVPHFVMRNYSTIVDITKVQSGTDTLLAGARLQLRKDTGEVIREWTTQEDGGQKFYGLEPGTYVIHELQAPAGYVMAGDQEIVVTENNDTTQVFQYENRLKSSSGGGGGGGDKPKPKVDYISFKKIDSGGMPVAGAEFTFYRGDGSVLDTAVSDANGKITIKRPESGTYTIRETKAPDGFYISDKTYTVTIGQGGVQGDYEIVNVPNTTVTINKLDAETQEPLSDVKLQILDGSNHVVAEGWTDDNGQFGFVAPYAGTYHIKELEALEGYRKLPSTYECGVQEDGSITGTTTLYNSKTQKIGKVMASYTPHLTGKGVASFGVPGIRVPGAKTGDDTPIMLYVVMLILSVLILAGFVITYWMRKGKKKKNLMMLVLIIGLSAGMHCEGKAAPMDTLEAATSSNASEVELQQKEGINTLIVVSAPNIDAESIPRPEKTYQYEGKTYELQDYKVIETSIPEREEIARDTITYNEVEQADTIPATAVIEVEDTITGTVTKVTVPLKDYEYTDYRWVDGFEFLITVEAADADSYALGDILIPRQEENPFAGYLNNLLELIQVNPAYYQIHTVEWTGEPWVAEDGVTYRQAIARGLKQVATVNATYEGIVLLDSVLANAVEAVYEEDMSQVETEPEKPVETVEVEVAKKNLWDFILELLGRLLKHPIIAMVTCIALIILICLVVTILQVLSAKKRKKGDEE</sequence>
<evidence type="ECO:0000256" key="4">
    <source>
        <dbReference type="SAM" id="MobiDB-lite"/>
    </source>
</evidence>
<feature type="compositionally biased region" description="Gly residues" evidence="4">
    <location>
        <begin position="802"/>
        <end position="812"/>
    </location>
</feature>
<evidence type="ECO:0000259" key="6">
    <source>
        <dbReference type="Pfam" id="PF17802"/>
    </source>
</evidence>
<feature type="compositionally biased region" description="Gly residues" evidence="4">
    <location>
        <begin position="745"/>
        <end position="754"/>
    </location>
</feature>
<reference evidence="7 8" key="1">
    <citation type="submission" date="2007-08" db="EMBL/GenBank/DDBJ databases">
        <authorList>
            <person name="Fulton L."/>
            <person name="Clifton S."/>
            <person name="Fulton B."/>
            <person name="Xu J."/>
            <person name="Minx P."/>
            <person name="Pepin K.H."/>
            <person name="Johnson M."/>
            <person name="Thiruvilangam P."/>
            <person name="Bhonagiri V."/>
            <person name="Nash W.E."/>
            <person name="Mardis E.R."/>
            <person name="Wilson R.K."/>
        </authorList>
    </citation>
    <scope>NUCLEOTIDE SEQUENCE [LARGE SCALE GENOMIC DNA]</scope>
    <source>
        <strain evidence="8">ATCC BAA-613 / DSM 15670 / CCUG 46953 / JCM 12243 / WAL 16351</strain>
    </source>
</reference>
<feature type="transmembrane region" description="Helical" evidence="5">
    <location>
        <begin position="3913"/>
        <end position="3936"/>
    </location>
</feature>
<keyword evidence="5" id="KW-1133">Transmembrane helix</keyword>
<feature type="compositionally biased region" description="Gly residues" evidence="4">
    <location>
        <begin position="726"/>
        <end position="735"/>
    </location>
</feature>
<feature type="compositionally biased region" description="Gly residues" evidence="4">
    <location>
        <begin position="688"/>
        <end position="697"/>
    </location>
</feature>
<feature type="compositionally biased region" description="Gly residues" evidence="4">
    <location>
        <begin position="707"/>
        <end position="716"/>
    </location>
</feature>
<feature type="domain" description="SpaA-like prealbumin fold" evidence="6">
    <location>
        <begin position="3461"/>
        <end position="3540"/>
    </location>
</feature>
<keyword evidence="2" id="KW-0964">Secreted</keyword>
<feature type="compositionally biased region" description="Acidic residues" evidence="4">
    <location>
        <begin position="813"/>
        <end position="823"/>
    </location>
</feature>
<dbReference type="SUPFAM" id="SSF49478">
    <property type="entry name" value="Cna protein B-type domain"/>
    <property type="match status" value="3"/>
</dbReference>
<dbReference type="eggNOG" id="COG4932">
    <property type="taxonomic scope" value="Bacteria"/>
</dbReference>
<feature type="region of interest" description="Disordered" evidence="4">
    <location>
        <begin position="847"/>
        <end position="868"/>
    </location>
</feature>
<evidence type="ECO:0000256" key="1">
    <source>
        <dbReference type="ARBA" id="ARBA00007257"/>
    </source>
</evidence>
<accession>A8S0Q1</accession>
<organism evidence="7 8">
    <name type="scientific">Enterocloster bolteae (strain ATCC BAA-613 / DSM 15670 / CCUG 46953 / JCM 12243 / WAL 16351)</name>
    <name type="common">Clostridium bolteae</name>
    <dbReference type="NCBI Taxonomy" id="411902"/>
    <lineage>
        <taxon>Bacteria</taxon>
        <taxon>Bacillati</taxon>
        <taxon>Bacillota</taxon>
        <taxon>Clostridia</taxon>
        <taxon>Lachnospirales</taxon>
        <taxon>Lachnospiraceae</taxon>
        <taxon>Enterocloster</taxon>
    </lineage>
</organism>
<keyword evidence="5" id="KW-0472">Membrane</keyword>
<reference evidence="7 8" key="2">
    <citation type="submission" date="2007-09" db="EMBL/GenBank/DDBJ databases">
        <title>Draft genome sequence of Clostridium bolteae (ATCC BAA-613).</title>
        <authorList>
            <person name="Sudarsanam P."/>
            <person name="Ley R."/>
            <person name="Guruge J."/>
            <person name="Turnbaugh P.J."/>
            <person name="Mahowald M."/>
            <person name="Liep D."/>
            <person name="Gordon J."/>
        </authorList>
    </citation>
    <scope>NUCLEOTIDE SEQUENCE [LARGE SCALE GENOMIC DNA]</scope>
    <source>
        <strain evidence="8">ATCC BAA-613 / DSM 15670 / CCUG 46953 / JCM 12243 / WAL 16351</strain>
    </source>
</reference>
<evidence type="ECO:0000256" key="2">
    <source>
        <dbReference type="ARBA" id="ARBA00022525"/>
    </source>
</evidence>
<feature type="domain" description="SpaA-like prealbumin fold" evidence="6">
    <location>
        <begin position="3067"/>
        <end position="3152"/>
    </location>
</feature>
<evidence type="ECO:0000313" key="8">
    <source>
        <dbReference type="Proteomes" id="UP000005396"/>
    </source>
</evidence>
<dbReference type="InterPro" id="IPR013783">
    <property type="entry name" value="Ig-like_fold"/>
</dbReference>
<dbReference type="PaxDb" id="411902-CLOBOL_05732"/>
<evidence type="ECO:0000256" key="5">
    <source>
        <dbReference type="SAM" id="Phobius"/>
    </source>
</evidence>